<feature type="region of interest" description="Disordered" evidence="7">
    <location>
        <begin position="60"/>
        <end position="107"/>
    </location>
</feature>
<dbReference type="GO" id="GO:0016567">
    <property type="term" value="P:protein ubiquitination"/>
    <property type="evidence" value="ECO:0007669"/>
    <property type="project" value="InterPro"/>
</dbReference>
<keyword evidence="9" id="KW-1185">Reference proteome</keyword>
<comment type="caution">
    <text evidence="8">The sequence shown here is derived from an EMBL/GenBank/DDBJ whole genome shotgun (WGS) entry which is preliminary data.</text>
</comment>
<name>A0A9Q1F710_SYNKA</name>
<gene>
    <name evidence="8" type="ORF">SKAU_G00238150</name>
</gene>
<evidence type="ECO:0000256" key="4">
    <source>
        <dbReference type="ARBA" id="ARBA00022786"/>
    </source>
</evidence>
<evidence type="ECO:0000313" key="9">
    <source>
        <dbReference type="Proteomes" id="UP001152622"/>
    </source>
</evidence>
<evidence type="ECO:0000256" key="2">
    <source>
        <dbReference type="ARBA" id="ARBA00022679"/>
    </source>
</evidence>
<keyword evidence="6" id="KW-0472">Membrane</keyword>
<dbReference type="GO" id="GO:0016020">
    <property type="term" value="C:membrane"/>
    <property type="evidence" value="ECO:0007669"/>
    <property type="project" value="UniProtKB-SubCell"/>
</dbReference>
<sequence>MLRGQGMLKGRCRFLFSDLKVFLLRPPAPPLTFIPMNGQNTDSHANGVAGTGSFADNNNTLVSAPELEGSTAPPTGGAAGPDEDTVAEGWPSTAAGRPGTLDCSSSSDDCFKEKSEERFSLTSCTDSGFRTPSCRICFQGPEQSVVPLVRRGPGLREVPRDRVRSSTFGLRCESSLRGGGGEGASPLALVIRSWETVARLNDAFQLSPSIGNIATAWQDTREACTLLPMPRLDLPPSEPRQRLHTVWTPCSPNRKTL</sequence>
<keyword evidence="4" id="KW-0833">Ubl conjugation pathway</keyword>
<comment type="subcellular location">
    <subcellularLocation>
        <location evidence="1">Membrane</location>
        <topology evidence="1">Multi-pass membrane protein</topology>
    </subcellularLocation>
</comment>
<keyword evidence="5" id="KW-1133">Transmembrane helix</keyword>
<dbReference type="PANTHER" id="PTHR46053:SF3">
    <property type="entry name" value="E3 UBIQUITIN-PROTEIN LIGASE MARCHF4"/>
    <property type="match status" value="1"/>
</dbReference>
<evidence type="ECO:0000313" key="8">
    <source>
        <dbReference type="EMBL" id="KAJ8352339.1"/>
    </source>
</evidence>
<evidence type="ECO:0000256" key="1">
    <source>
        <dbReference type="ARBA" id="ARBA00004141"/>
    </source>
</evidence>
<reference evidence="8" key="1">
    <citation type="journal article" date="2023" name="Science">
        <title>Genome structures resolve the early diversification of teleost fishes.</title>
        <authorList>
            <person name="Parey E."/>
            <person name="Louis A."/>
            <person name="Montfort J."/>
            <person name="Bouchez O."/>
            <person name="Roques C."/>
            <person name="Iampietro C."/>
            <person name="Lluch J."/>
            <person name="Castinel A."/>
            <person name="Donnadieu C."/>
            <person name="Desvignes T."/>
            <person name="Floi Bucao C."/>
            <person name="Jouanno E."/>
            <person name="Wen M."/>
            <person name="Mejri S."/>
            <person name="Dirks R."/>
            <person name="Jansen H."/>
            <person name="Henkel C."/>
            <person name="Chen W.J."/>
            <person name="Zahm M."/>
            <person name="Cabau C."/>
            <person name="Klopp C."/>
            <person name="Thompson A.W."/>
            <person name="Robinson-Rechavi M."/>
            <person name="Braasch I."/>
            <person name="Lecointre G."/>
            <person name="Bobe J."/>
            <person name="Postlethwait J.H."/>
            <person name="Berthelot C."/>
            <person name="Roest Crollius H."/>
            <person name="Guiguen Y."/>
        </authorList>
    </citation>
    <scope>NUCLEOTIDE SEQUENCE</scope>
    <source>
        <strain evidence="8">WJC10195</strain>
    </source>
</reference>
<dbReference type="OrthoDB" id="8964600at2759"/>
<dbReference type="EMBL" id="JAINUF010000008">
    <property type="protein sequence ID" value="KAJ8352339.1"/>
    <property type="molecule type" value="Genomic_DNA"/>
</dbReference>
<keyword evidence="2" id="KW-0808">Transferase</keyword>
<evidence type="ECO:0000256" key="3">
    <source>
        <dbReference type="ARBA" id="ARBA00022692"/>
    </source>
</evidence>
<dbReference type="GO" id="GO:0004842">
    <property type="term" value="F:ubiquitin-protein transferase activity"/>
    <property type="evidence" value="ECO:0007669"/>
    <property type="project" value="InterPro"/>
</dbReference>
<protein>
    <submittedName>
        <fullName evidence="8">Uncharacterized protein</fullName>
    </submittedName>
</protein>
<evidence type="ECO:0000256" key="5">
    <source>
        <dbReference type="ARBA" id="ARBA00022989"/>
    </source>
</evidence>
<dbReference type="Proteomes" id="UP001152622">
    <property type="component" value="Chromosome 8"/>
</dbReference>
<accession>A0A9Q1F710</accession>
<dbReference type="InterPro" id="IPR046356">
    <property type="entry name" value="MARCHF4/9/11"/>
</dbReference>
<dbReference type="AlphaFoldDB" id="A0A9Q1F710"/>
<organism evidence="8 9">
    <name type="scientific">Synaphobranchus kaupii</name>
    <name type="common">Kaup's arrowtooth eel</name>
    <dbReference type="NCBI Taxonomy" id="118154"/>
    <lineage>
        <taxon>Eukaryota</taxon>
        <taxon>Metazoa</taxon>
        <taxon>Chordata</taxon>
        <taxon>Craniata</taxon>
        <taxon>Vertebrata</taxon>
        <taxon>Euteleostomi</taxon>
        <taxon>Actinopterygii</taxon>
        <taxon>Neopterygii</taxon>
        <taxon>Teleostei</taxon>
        <taxon>Anguilliformes</taxon>
        <taxon>Synaphobranchidae</taxon>
        <taxon>Synaphobranchus</taxon>
    </lineage>
</organism>
<proteinExistence type="predicted"/>
<evidence type="ECO:0000256" key="7">
    <source>
        <dbReference type="SAM" id="MobiDB-lite"/>
    </source>
</evidence>
<evidence type="ECO:0000256" key="6">
    <source>
        <dbReference type="ARBA" id="ARBA00023136"/>
    </source>
</evidence>
<dbReference type="PANTHER" id="PTHR46053">
    <property type="entry name" value="E3 UBIQUITIN-PROTEIN LIGASE MARCH4-LIKE"/>
    <property type="match status" value="1"/>
</dbReference>
<keyword evidence="3" id="KW-0812">Transmembrane</keyword>